<dbReference type="InterPro" id="IPR040256">
    <property type="entry name" value="At4g02000-like"/>
</dbReference>
<name>A0ABQ8HQM4_9ROSI</name>
<feature type="domain" description="CCHC-type" evidence="3">
    <location>
        <begin position="115"/>
        <end position="128"/>
    </location>
</feature>
<keyword evidence="5" id="KW-1185">Reference proteome</keyword>
<comment type="caution">
    <text evidence="4">The sequence shown here is derived from an EMBL/GenBank/DDBJ whole genome shotgun (WGS) entry which is preliminary data.</text>
</comment>
<evidence type="ECO:0000259" key="3">
    <source>
        <dbReference type="PROSITE" id="PS50158"/>
    </source>
</evidence>
<gene>
    <name evidence="4" type="ORF">JRO89_XS08G0193100</name>
</gene>
<evidence type="ECO:0000256" key="2">
    <source>
        <dbReference type="SAM" id="SignalP"/>
    </source>
</evidence>
<dbReference type="PANTHER" id="PTHR31286:SF167">
    <property type="entry name" value="OS09G0268800 PROTEIN"/>
    <property type="match status" value="1"/>
</dbReference>
<dbReference type="Proteomes" id="UP000827721">
    <property type="component" value="Unassembled WGS sequence"/>
</dbReference>
<evidence type="ECO:0000313" key="4">
    <source>
        <dbReference type="EMBL" id="KAH7566579.1"/>
    </source>
</evidence>
<feature type="signal peptide" evidence="2">
    <location>
        <begin position="1"/>
        <end position="20"/>
    </location>
</feature>
<dbReference type="InterPro" id="IPR025836">
    <property type="entry name" value="Zn_knuckle_CX2CX4HX4C"/>
</dbReference>
<sequence>MIVRTSPSLAVALVVPLLEANDESPVAPVTTSVLTRGPQNFDNSLLVLEEPKGVGNLIGAVVDIDLGPSGDCVDLRVRVCIDSNKPLIRGLKVVLDESGVPTIMLLRYERLPKYCFKCGVLGHPFRECSTNLGVVGDDSGFVDLKVVRRAVSPSRGVHETVAEVHNSGVHKAITEAVLRSLKGLNILLLQM</sequence>
<organism evidence="4 5">
    <name type="scientific">Xanthoceras sorbifolium</name>
    <dbReference type="NCBI Taxonomy" id="99658"/>
    <lineage>
        <taxon>Eukaryota</taxon>
        <taxon>Viridiplantae</taxon>
        <taxon>Streptophyta</taxon>
        <taxon>Embryophyta</taxon>
        <taxon>Tracheophyta</taxon>
        <taxon>Spermatophyta</taxon>
        <taxon>Magnoliopsida</taxon>
        <taxon>eudicotyledons</taxon>
        <taxon>Gunneridae</taxon>
        <taxon>Pentapetalae</taxon>
        <taxon>rosids</taxon>
        <taxon>malvids</taxon>
        <taxon>Sapindales</taxon>
        <taxon>Sapindaceae</taxon>
        <taxon>Xanthoceroideae</taxon>
        <taxon>Xanthoceras</taxon>
    </lineage>
</organism>
<keyword evidence="1" id="KW-0862">Zinc</keyword>
<accession>A0ABQ8HQM4</accession>
<proteinExistence type="predicted"/>
<dbReference type="InterPro" id="IPR001878">
    <property type="entry name" value="Znf_CCHC"/>
</dbReference>
<evidence type="ECO:0000313" key="5">
    <source>
        <dbReference type="Proteomes" id="UP000827721"/>
    </source>
</evidence>
<dbReference type="EMBL" id="JAFEMO010000008">
    <property type="protein sequence ID" value="KAH7566579.1"/>
    <property type="molecule type" value="Genomic_DNA"/>
</dbReference>
<keyword evidence="1" id="KW-0863">Zinc-finger</keyword>
<dbReference type="Pfam" id="PF14392">
    <property type="entry name" value="zf-CCHC_4"/>
    <property type="match status" value="1"/>
</dbReference>
<reference evidence="4 5" key="1">
    <citation type="submission" date="2021-02" db="EMBL/GenBank/DDBJ databases">
        <title>Plant Genome Project.</title>
        <authorList>
            <person name="Zhang R.-G."/>
        </authorList>
    </citation>
    <scope>NUCLEOTIDE SEQUENCE [LARGE SCALE GENOMIC DNA]</scope>
    <source>
        <tissue evidence="4">Leaves</tissue>
    </source>
</reference>
<dbReference type="PROSITE" id="PS50158">
    <property type="entry name" value="ZF_CCHC"/>
    <property type="match status" value="1"/>
</dbReference>
<keyword evidence="1" id="KW-0479">Metal-binding</keyword>
<evidence type="ECO:0000256" key="1">
    <source>
        <dbReference type="PROSITE-ProRule" id="PRU00047"/>
    </source>
</evidence>
<protein>
    <recommendedName>
        <fullName evidence="3">CCHC-type domain-containing protein</fullName>
    </recommendedName>
</protein>
<feature type="chain" id="PRO_5046496827" description="CCHC-type domain-containing protein" evidence="2">
    <location>
        <begin position="21"/>
        <end position="191"/>
    </location>
</feature>
<keyword evidence="2" id="KW-0732">Signal</keyword>
<dbReference type="PANTHER" id="PTHR31286">
    <property type="entry name" value="GLYCINE-RICH CELL WALL STRUCTURAL PROTEIN 1.8-LIKE"/>
    <property type="match status" value="1"/>
</dbReference>